<feature type="transmembrane region" description="Helical" evidence="1">
    <location>
        <begin position="48"/>
        <end position="70"/>
    </location>
</feature>
<evidence type="ECO:0000313" key="4">
    <source>
        <dbReference type="WBParaSite" id="TCLT_0000756201-mRNA-1"/>
    </source>
</evidence>
<dbReference type="AlphaFoldDB" id="A0A0N5D3P7"/>
<reference evidence="4" key="1">
    <citation type="submission" date="2017-02" db="UniProtKB">
        <authorList>
            <consortium name="WormBaseParasite"/>
        </authorList>
    </citation>
    <scope>IDENTIFICATION</scope>
</reference>
<keyword evidence="1" id="KW-1133">Transmembrane helix</keyword>
<gene>
    <name evidence="2" type="ORF">TCLT_LOCUS7551</name>
</gene>
<dbReference type="Gene3D" id="3.80.10.10">
    <property type="entry name" value="Ribonuclease Inhibitor"/>
    <property type="match status" value="1"/>
</dbReference>
<dbReference type="OMA" id="TKCVKAK"/>
<organism evidence="4">
    <name type="scientific">Thelazia callipaeda</name>
    <name type="common">Oriental eyeworm</name>
    <name type="synonym">Parasitic nematode</name>
    <dbReference type="NCBI Taxonomy" id="103827"/>
    <lineage>
        <taxon>Eukaryota</taxon>
        <taxon>Metazoa</taxon>
        <taxon>Ecdysozoa</taxon>
        <taxon>Nematoda</taxon>
        <taxon>Chromadorea</taxon>
        <taxon>Rhabditida</taxon>
        <taxon>Spirurina</taxon>
        <taxon>Spiruromorpha</taxon>
        <taxon>Thelazioidea</taxon>
        <taxon>Thelaziidae</taxon>
        <taxon>Thelazia</taxon>
    </lineage>
</organism>
<evidence type="ECO:0000313" key="2">
    <source>
        <dbReference type="EMBL" id="VDN05019.1"/>
    </source>
</evidence>
<name>A0A0N5D3P7_THECL</name>
<reference evidence="2 3" key="2">
    <citation type="submission" date="2018-11" db="EMBL/GenBank/DDBJ databases">
        <authorList>
            <consortium name="Pathogen Informatics"/>
        </authorList>
    </citation>
    <scope>NUCLEOTIDE SEQUENCE [LARGE SCALE GENOMIC DNA]</scope>
</reference>
<dbReference type="EMBL" id="UYYF01004520">
    <property type="protein sequence ID" value="VDN05019.1"/>
    <property type="molecule type" value="Genomic_DNA"/>
</dbReference>
<dbReference type="OrthoDB" id="5807377at2759"/>
<keyword evidence="3" id="KW-1185">Reference proteome</keyword>
<proteinExistence type="predicted"/>
<dbReference type="Proteomes" id="UP000276776">
    <property type="component" value="Unassembled WGS sequence"/>
</dbReference>
<dbReference type="InterPro" id="IPR032675">
    <property type="entry name" value="LRR_dom_sf"/>
</dbReference>
<sequence length="288" mass="33831">MAPILLLPSEIQCVILDYCDFFTLLKLRQVKYFLDLIALNILKKGINLLFIMLIFQIFILQSILQVSSYYKQLAEHKLSRRFYLNVFSDYMMAFYESNSAENSTHTPLIFDKFLKFVGLYMRDLRDLSLRNCPVVLTFHGLTQLSSILSKLNRLDLSQSCDKPYFNPHAILALHYFQQVKVLLLNGYIARKFTRKGCSYWFEVPPLRQMYNLECLELNCQYDTLAEILYSLCESHSASINLKRLGVEHCPAIYPELLIRFLLTYRSLCFISISNALFTTNDQLNRFYM</sequence>
<evidence type="ECO:0000313" key="3">
    <source>
        <dbReference type="Proteomes" id="UP000276776"/>
    </source>
</evidence>
<protein>
    <submittedName>
        <fullName evidence="4">F-box domain-containing protein</fullName>
    </submittedName>
</protein>
<keyword evidence="1" id="KW-0812">Transmembrane</keyword>
<dbReference type="WBParaSite" id="TCLT_0000756201-mRNA-1">
    <property type="protein sequence ID" value="TCLT_0000756201-mRNA-1"/>
    <property type="gene ID" value="TCLT_0000756201"/>
</dbReference>
<accession>A0A0N5D3P7</accession>
<keyword evidence="1" id="KW-0472">Membrane</keyword>
<evidence type="ECO:0000256" key="1">
    <source>
        <dbReference type="SAM" id="Phobius"/>
    </source>
</evidence>